<protein>
    <submittedName>
        <fullName evidence="7">Tryptophanyl-tRNA synthetase</fullName>
    </submittedName>
</protein>
<dbReference type="SUPFAM" id="SSF52374">
    <property type="entry name" value="Nucleotidylyl transferase"/>
    <property type="match status" value="1"/>
</dbReference>
<organism evidence="7 8">
    <name type="scientific">Puccinia sorghi</name>
    <dbReference type="NCBI Taxonomy" id="27349"/>
    <lineage>
        <taxon>Eukaryota</taxon>
        <taxon>Fungi</taxon>
        <taxon>Dikarya</taxon>
        <taxon>Basidiomycota</taxon>
        <taxon>Pucciniomycotina</taxon>
        <taxon>Pucciniomycetes</taxon>
        <taxon>Pucciniales</taxon>
        <taxon>Pucciniaceae</taxon>
        <taxon>Puccinia</taxon>
    </lineage>
</organism>
<name>A0A0L6UIU1_9BASI</name>
<gene>
    <name evidence="7" type="ORF">VP01_5660g1</name>
</gene>
<dbReference type="STRING" id="27349.A0A0L6UIU1"/>
<evidence type="ECO:0000256" key="6">
    <source>
        <dbReference type="RuleBase" id="RU363036"/>
    </source>
</evidence>
<dbReference type="EMBL" id="LAVV01010897">
    <property type="protein sequence ID" value="KNZ48454.1"/>
    <property type="molecule type" value="Genomic_DNA"/>
</dbReference>
<keyword evidence="1 6" id="KW-0436">Ligase</keyword>
<keyword evidence="2 6" id="KW-0547">Nucleotide-binding</keyword>
<comment type="caution">
    <text evidence="7">The sequence shown here is derived from an EMBL/GenBank/DDBJ whole genome shotgun (WGS) entry which is preliminary data.</text>
</comment>
<evidence type="ECO:0000256" key="3">
    <source>
        <dbReference type="ARBA" id="ARBA00022840"/>
    </source>
</evidence>
<keyword evidence="4 6" id="KW-0648">Protein biosynthesis</keyword>
<evidence type="ECO:0000256" key="1">
    <source>
        <dbReference type="ARBA" id="ARBA00022598"/>
    </source>
</evidence>
<feature type="non-terminal residue" evidence="7">
    <location>
        <position position="185"/>
    </location>
</feature>
<keyword evidence="3 6" id="KW-0067">ATP-binding</keyword>
<dbReference type="InterPro" id="IPR050203">
    <property type="entry name" value="Trp-tRNA_synthetase"/>
</dbReference>
<dbReference type="Proteomes" id="UP000037035">
    <property type="component" value="Unassembled WGS sequence"/>
</dbReference>
<dbReference type="InterPro" id="IPR002305">
    <property type="entry name" value="aa-tRNA-synth_Ic"/>
</dbReference>
<dbReference type="Pfam" id="PF00579">
    <property type="entry name" value="tRNA-synt_1b"/>
    <property type="match status" value="1"/>
</dbReference>
<dbReference type="PANTHER" id="PTHR43766">
    <property type="entry name" value="TRYPTOPHAN--TRNA LIGASE, MITOCHONDRIAL"/>
    <property type="match status" value="1"/>
</dbReference>
<dbReference type="AlphaFoldDB" id="A0A0L6UIU1"/>
<proteinExistence type="inferred from homology"/>
<reference evidence="7 8" key="1">
    <citation type="submission" date="2015-08" db="EMBL/GenBank/DDBJ databases">
        <title>Next Generation Sequencing and Analysis of the Genome of Puccinia sorghi L Schw, the Causal Agent of Maize Common Rust.</title>
        <authorList>
            <person name="Rochi L."/>
            <person name="Burguener G."/>
            <person name="Darino M."/>
            <person name="Turjanski A."/>
            <person name="Kreff E."/>
            <person name="Dieguez M.J."/>
            <person name="Sacco F."/>
        </authorList>
    </citation>
    <scope>NUCLEOTIDE SEQUENCE [LARGE SCALE GENOMIC DNA]</scope>
    <source>
        <strain evidence="7 8">RO10H11247</strain>
    </source>
</reference>
<evidence type="ECO:0000256" key="5">
    <source>
        <dbReference type="ARBA" id="ARBA00023146"/>
    </source>
</evidence>
<dbReference type="OrthoDB" id="15808at2759"/>
<dbReference type="InterPro" id="IPR014729">
    <property type="entry name" value="Rossmann-like_a/b/a_fold"/>
</dbReference>
<dbReference type="Gene3D" id="3.40.50.620">
    <property type="entry name" value="HUPs"/>
    <property type="match status" value="1"/>
</dbReference>
<dbReference type="GO" id="GO:0004830">
    <property type="term" value="F:tryptophan-tRNA ligase activity"/>
    <property type="evidence" value="ECO:0007669"/>
    <property type="project" value="TreeGrafter"/>
</dbReference>
<sequence>MRRASSAWSLVRNILAHSSVTRDGHGLLPPRGRLQCPSRCSSHQPVAPSPSPQVIFSGIQPTGVPHVSASPQPKAPASTERTDLHERMVLWFFFFEEMKKGCGTETQMELYFSIVGLHAITLPRDPLQLRKDRFEMMCVLLAIGLDPELCCLFNQDQVPAHSEMAWILNCIAPVGRLSRMTTWKV</sequence>
<comment type="similarity">
    <text evidence="6">Belongs to the class-I aminoacyl-tRNA synthetase family.</text>
</comment>
<evidence type="ECO:0000313" key="7">
    <source>
        <dbReference type="EMBL" id="KNZ48454.1"/>
    </source>
</evidence>
<keyword evidence="8" id="KW-1185">Reference proteome</keyword>
<dbReference type="VEuPathDB" id="FungiDB:VP01_5660g1"/>
<keyword evidence="5 6" id="KW-0030">Aminoacyl-tRNA synthetase</keyword>
<dbReference type="GO" id="GO:0005759">
    <property type="term" value="C:mitochondrial matrix"/>
    <property type="evidence" value="ECO:0007669"/>
    <property type="project" value="TreeGrafter"/>
</dbReference>
<dbReference type="GO" id="GO:0070183">
    <property type="term" value="P:mitochondrial tryptophanyl-tRNA aminoacylation"/>
    <property type="evidence" value="ECO:0007669"/>
    <property type="project" value="TreeGrafter"/>
</dbReference>
<dbReference type="PANTHER" id="PTHR43766:SF1">
    <property type="entry name" value="TRYPTOPHAN--TRNA LIGASE, MITOCHONDRIAL"/>
    <property type="match status" value="1"/>
</dbReference>
<evidence type="ECO:0000313" key="8">
    <source>
        <dbReference type="Proteomes" id="UP000037035"/>
    </source>
</evidence>
<dbReference type="GO" id="GO:0005524">
    <property type="term" value="F:ATP binding"/>
    <property type="evidence" value="ECO:0007669"/>
    <property type="project" value="UniProtKB-KW"/>
</dbReference>
<evidence type="ECO:0000256" key="2">
    <source>
        <dbReference type="ARBA" id="ARBA00022741"/>
    </source>
</evidence>
<evidence type="ECO:0000256" key="4">
    <source>
        <dbReference type="ARBA" id="ARBA00022917"/>
    </source>
</evidence>
<accession>A0A0L6UIU1</accession>